<protein>
    <submittedName>
        <fullName evidence="2">Uncharacterized protein</fullName>
    </submittedName>
</protein>
<keyword evidence="1" id="KW-1133">Transmembrane helix</keyword>
<dbReference type="Proteomes" id="UP000552560">
    <property type="component" value="Unassembled WGS sequence"/>
</dbReference>
<proteinExistence type="predicted"/>
<keyword evidence="1" id="KW-0812">Transmembrane</keyword>
<accession>A0A0R3BKC6</accession>
<name>A0A0R3BKC6_PSEVE</name>
<organism evidence="2 3">
    <name type="scientific">Pseudomonas veronii</name>
    <dbReference type="NCBI Taxonomy" id="76761"/>
    <lineage>
        <taxon>Bacteria</taxon>
        <taxon>Pseudomonadati</taxon>
        <taxon>Pseudomonadota</taxon>
        <taxon>Gammaproteobacteria</taxon>
        <taxon>Pseudomonadales</taxon>
        <taxon>Pseudomonadaceae</taxon>
        <taxon>Pseudomonas</taxon>
    </lineage>
</organism>
<keyword evidence="1" id="KW-0472">Membrane</keyword>
<feature type="transmembrane region" description="Helical" evidence="1">
    <location>
        <begin position="46"/>
        <end position="65"/>
    </location>
</feature>
<dbReference type="OrthoDB" id="7032452at2"/>
<feature type="transmembrane region" description="Helical" evidence="1">
    <location>
        <begin position="103"/>
        <end position="121"/>
    </location>
</feature>
<sequence length="146" mass="15936">MGGVPSLKPFLLEHFPAFIGVILAGCLGGSAAISLAASTYFSDVPMATNATVSWFVVIAAALFVANSNFLVVRGRAWAVWAMVAFFAVCLLVVLPTLLYRPHWFIYSESLFWPLLGLLLINSKGYRSMVKKLVEVRRLREAAKAGL</sequence>
<comment type="caution">
    <text evidence="2">The sequence shown here is derived from an EMBL/GenBank/DDBJ whole genome shotgun (WGS) entry which is preliminary data.</text>
</comment>
<evidence type="ECO:0000313" key="2">
    <source>
        <dbReference type="EMBL" id="NMX96526.1"/>
    </source>
</evidence>
<evidence type="ECO:0000313" key="3">
    <source>
        <dbReference type="Proteomes" id="UP000552560"/>
    </source>
</evidence>
<feature type="transmembrane region" description="Helical" evidence="1">
    <location>
        <begin position="77"/>
        <end position="97"/>
    </location>
</feature>
<dbReference type="EMBL" id="JAAQWE010000005">
    <property type="protein sequence ID" value="NMX96526.1"/>
    <property type="molecule type" value="Genomic_DNA"/>
</dbReference>
<gene>
    <name evidence="2" type="ORF">HBO43_07940</name>
</gene>
<reference evidence="2 3" key="1">
    <citation type="journal article" date="2020" name="Front. Microbiol.">
        <title>Genetic Organization of the aprX-lipA2 Operon Affects the Proteolytic Potential of Pseudomonas Species in Milk.</title>
        <authorList>
            <person name="Maier C."/>
            <person name="Huptas C."/>
            <person name="von Neubeck M."/>
            <person name="Scherer S."/>
            <person name="Wenning M."/>
            <person name="Lucking G."/>
        </authorList>
    </citation>
    <scope>NUCLEOTIDE SEQUENCE [LARGE SCALE GENOMIC DNA]</scope>
    <source>
        <strain evidence="2 3">WS 4671</strain>
    </source>
</reference>
<dbReference type="RefSeq" id="WP_057003679.1">
    <property type="nucleotide sequence ID" value="NZ_CP149793.1"/>
</dbReference>
<evidence type="ECO:0000256" key="1">
    <source>
        <dbReference type="SAM" id="Phobius"/>
    </source>
</evidence>
<dbReference type="AlphaFoldDB" id="A0A0R3BKC6"/>